<feature type="domain" description="DUF5977" evidence="5">
    <location>
        <begin position="1617"/>
        <end position="1681"/>
    </location>
</feature>
<comment type="caution">
    <text evidence="6">The sequence shown here is derived from an EMBL/GenBank/DDBJ whole genome shotgun (WGS) entry which is preliminary data.</text>
</comment>
<evidence type="ECO:0000256" key="1">
    <source>
        <dbReference type="ARBA" id="ARBA00004613"/>
    </source>
</evidence>
<protein>
    <submittedName>
        <fullName evidence="6">DUF5977 domain-containing protein</fullName>
    </submittedName>
</protein>
<dbReference type="Proteomes" id="UP001212170">
    <property type="component" value="Unassembled WGS sequence"/>
</dbReference>
<feature type="domain" description="DUF5977" evidence="5">
    <location>
        <begin position="1223"/>
        <end position="1289"/>
    </location>
</feature>
<feature type="domain" description="DUF5977" evidence="5">
    <location>
        <begin position="1156"/>
        <end position="1222"/>
    </location>
</feature>
<feature type="domain" description="DUF5977" evidence="5">
    <location>
        <begin position="1552"/>
        <end position="1616"/>
    </location>
</feature>
<feature type="domain" description="DUF5977" evidence="5">
    <location>
        <begin position="1422"/>
        <end position="1486"/>
    </location>
</feature>
<feature type="domain" description="DUF5977" evidence="5">
    <location>
        <begin position="1357"/>
        <end position="1421"/>
    </location>
</feature>
<feature type="domain" description="DUF5977" evidence="5">
    <location>
        <begin position="1877"/>
        <end position="1940"/>
    </location>
</feature>
<evidence type="ECO:0000313" key="7">
    <source>
        <dbReference type="Proteomes" id="UP001212170"/>
    </source>
</evidence>
<accession>A0ABT4WER2</accession>
<evidence type="ECO:0000256" key="3">
    <source>
        <dbReference type="ARBA" id="ARBA00023026"/>
    </source>
</evidence>
<evidence type="ECO:0000256" key="4">
    <source>
        <dbReference type="SAM" id="MobiDB-lite"/>
    </source>
</evidence>
<dbReference type="InterPro" id="IPR046020">
    <property type="entry name" value="DUF5977"/>
</dbReference>
<sequence>MLENKSMHNFKIVSFLLFLLFSFGIYGQSNNNNEPKIIPPSPTAYELGRYGQADVGTFTGTPNISVPVYTYKTKNIAIPIALNYNSNGIQVDQMETNVGLGWNLNTGGIINRIVRGQPDEKRNVPISTDDCFSDTFIVYIEKNQFKDMQPDLYSYNFQGHSGQFVFDDNGKAVLVPQNNLKIEKLASNIKSGFKITTEDGVEYQFYDIEYSTWENVEAPQTVVTGWYLTKIIHPEGDVVNFTYKGTNYSFVSTISESFGIKVQQELKCDPSSMTAPSNRMENHLIIMGKIIESISSNEAQFGSVTFQQRDNPNTMGNYLLSGIKVFDAGQNIIEKADFNYLFTTNKRIFLSECIFKDTSKKYSFEYEAPDDLVARLSDQRDLWGYYNGKPGTYPDPVIHKDLYPQNNIVKDALMGRSTGDKRPYVDYAKKGILKKIVYPTNGYNEFQYEANTIWTDVTGPLELKTVNRWFYNKGNSRKEQTETFVFENKSEYETEVQAKVSYDDYDLVPGVFPEGELIMTVTIENLTDPMQNSLNFYAYQHNIPVTRSYKFLKNNTYRVSLIFSPEPKTTGKVHFTYCLGGGIVSKANIPVAGLRIKEITSFDTRLNTADVKHYYYGKKETPDVSSGTEGVKIKLLTHTELRKICDDPHVQFTTIMSIALILNVNANSVYPLYKSMGNNSTTYENVTVSHGGTSFKNGGEEFFYDVSADMQPYLCLNSDLAYFPWINSSWNNGLLRKKIVFDKRLTNLNIVEYNYKLEDQYTRKVPGIATDYKYNPILFFTSPDYKNIEHLNISKYTTNSYWFYLESEKNTQYDLEGLNPIVTQTTYKYNNALHQKLSSQTTTSSTGENIETKYFYASDPEMASEPFRNELVAQNMIGKVLDTQTLKQGAKLSEQKTVYDKSDKTSNLLLPGFIYANKGIEGINNSTDKKLTFDKYDEKGNILQYTLEAGIPVSIIWGYNKTQPIAKIENLAYGSIPAGTINNLQTLSNADTDNCMSGSCTEQLLRNGLNALRTSLPDAFISTYTYNPLVGVTSVTDPKGTASYYEYNSYGRLKFVKDKDLNVLQKYCYNYKGQQIDCNDNESTSIVLYRSAARSGSFTKTNCAPGGAGATVVYNQVEGVSSSTISQIDADAKATDKFNTDGQIYADTNPLVKCTFLNTAQSRLISRNNCEAGGSPSSVWYTVAAGIYSSDISQAAADAQAQTEIDNNAQAFANSDANAKCTFLNTAQSRLIARNNCEPGGLPASVWYTVAAGTYSSDVSQVAADAQAVTQIDNNGQAFANSDANAKCTFLNAAQSRLIARNNCEPGGSPASVWYTVAAGTYSSDVSQAAADAQAVTQIDNNAQAFANSDANAKCSFLNTAQSRLIARNNCEPGGSPSSVWYTVAAGIYSSDVSQAAADAQAIVQIDNNGQAFANDNSICTFYSTALSGSFTKNNCDTAGYGSSVPFGLVAGTASSNSSQADADAQALNIFNANGQANANATGYCTFYSPAMNGYFTKDNCSIGGAGSNVYYSQDFGIAYSHNSQTEANALGSAKFYTDGQAYANTYGDCTFMSAALSGPFQKNDCPVGGVGSPVDYSLAMGAVSLKTSQGDVDAQAWNKYQIEGQANANAYGYCTFKSATLSGSFTKSNCDAGGYGSDVAFSQVEGAASSNSSQADADAQALNLFNANGQAYANVAGYCTFYSPAMIDLFIKNNCDAGGTGSNVYYNQGFGVAYSHNSQAEANVLGSNKFNADGQAYANANGVCTFRNSVQSRLISRNNCSIGGIPDSVWYTVAAGAYASDISQAAADASAELVINIYGQAYANANADCTFRSTAVSGSFQKNTCVGGAVGSFDGYALAEGAVVLKTSQAHVNSEALAKLNAEGQANANASGECLFYNVLIYRSIRRTYCPRGTNGTSVLYKVSPKTYSSLISQADANQKAEDEIDRLGQPYADKNGVCNQGEIEEK</sequence>
<evidence type="ECO:0000313" key="6">
    <source>
        <dbReference type="EMBL" id="MDA6071085.1"/>
    </source>
</evidence>
<name>A0ABT4WER2_9FLAO</name>
<evidence type="ECO:0000256" key="2">
    <source>
        <dbReference type="ARBA" id="ARBA00022525"/>
    </source>
</evidence>
<dbReference type="InterPro" id="IPR003284">
    <property type="entry name" value="Sal_SpvB"/>
</dbReference>
<reference evidence="6 7" key="1">
    <citation type="journal article" date="2023" name="Chemosphere">
        <title>Whole genome analysis of Flavobacterium aziz-sancarii sp. nov., isolated from Ardley Island (Antarctica), revealed a rich resistome and bioremediation potential.</title>
        <authorList>
            <person name="Otur C."/>
            <person name="Okay S."/>
            <person name="Kurt-Kizildogan A."/>
        </authorList>
    </citation>
    <scope>NUCLEOTIDE SEQUENCE [LARGE SCALE GENOMIC DNA]</scope>
    <source>
        <strain evidence="6 7">AC</strain>
    </source>
</reference>
<dbReference type="EMBL" id="JAMZNK010000028">
    <property type="protein sequence ID" value="MDA6071085.1"/>
    <property type="molecule type" value="Genomic_DNA"/>
</dbReference>
<proteinExistence type="predicted"/>
<dbReference type="RefSeq" id="WP_271336901.1">
    <property type="nucleotide sequence ID" value="NZ_JAMZNK010000028.1"/>
</dbReference>
<feature type="domain" description="DUF5977" evidence="5">
    <location>
        <begin position="1747"/>
        <end position="1811"/>
    </location>
</feature>
<dbReference type="Pfam" id="PF03534">
    <property type="entry name" value="SpvB"/>
    <property type="match status" value="1"/>
</dbReference>
<keyword evidence="2" id="KW-0964">Secreted</keyword>
<keyword evidence="3" id="KW-0843">Virulence</keyword>
<dbReference type="Pfam" id="PF19404">
    <property type="entry name" value="DUF5977"/>
    <property type="match status" value="13"/>
</dbReference>
<feature type="domain" description="DUF5977" evidence="5">
    <location>
        <begin position="1812"/>
        <end position="1875"/>
    </location>
</feature>
<feature type="domain" description="DUF5977" evidence="5">
    <location>
        <begin position="1487"/>
        <end position="1551"/>
    </location>
</feature>
<feature type="domain" description="DUF5977" evidence="5">
    <location>
        <begin position="1290"/>
        <end position="1355"/>
    </location>
</feature>
<comment type="subcellular location">
    <subcellularLocation>
        <location evidence="1">Secreted</location>
    </subcellularLocation>
</comment>
<feature type="domain" description="DUF5977" evidence="5">
    <location>
        <begin position="1682"/>
        <end position="1746"/>
    </location>
</feature>
<keyword evidence="7" id="KW-1185">Reference proteome</keyword>
<gene>
    <name evidence="6" type="ORF">NJT12_15830</name>
</gene>
<organism evidence="6 7">
    <name type="scientific">Flavobacterium azizsancarii</name>
    <dbReference type="NCBI Taxonomy" id="2961580"/>
    <lineage>
        <taxon>Bacteria</taxon>
        <taxon>Pseudomonadati</taxon>
        <taxon>Bacteroidota</taxon>
        <taxon>Flavobacteriia</taxon>
        <taxon>Flavobacteriales</taxon>
        <taxon>Flavobacteriaceae</taxon>
        <taxon>Flavobacterium</taxon>
    </lineage>
</organism>
<feature type="domain" description="DUF5977" evidence="5">
    <location>
        <begin position="1089"/>
        <end position="1149"/>
    </location>
</feature>
<feature type="region of interest" description="Disordered" evidence="4">
    <location>
        <begin position="1921"/>
        <end position="1948"/>
    </location>
</feature>
<evidence type="ECO:0000259" key="5">
    <source>
        <dbReference type="Pfam" id="PF19404"/>
    </source>
</evidence>